<gene>
    <name evidence="3" type="ORF">UABAM_02842</name>
</gene>
<protein>
    <submittedName>
        <fullName evidence="3">Integrase</fullName>
    </submittedName>
</protein>
<dbReference type="PANTHER" id="PTHR30349">
    <property type="entry name" value="PHAGE INTEGRASE-RELATED"/>
    <property type="match status" value="1"/>
</dbReference>
<dbReference type="CDD" id="cd01192">
    <property type="entry name" value="INT_C_like_3"/>
    <property type="match status" value="1"/>
</dbReference>
<evidence type="ECO:0000259" key="2">
    <source>
        <dbReference type="PROSITE" id="PS51898"/>
    </source>
</evidence>
<dbReference type="InterPro" id="IPR050090">
    <property type="entry name" value="Tyrosine_recombinase_XerCD"/>
</dbReference>
<feature type="domain" description="Tyr recombinase" evidence="2">
    <location>
        <begin position="6"/>
        <end position="184"/>
    </location>
</feature>
<dbReference type="GO" id="GO:0003677">
    <property type="term" value="F:DNA binding"/>
    <property type="evidence" value="ECO:0007669"/>
    <property type="project" value="InterPro"/>
</dbReference>
<dbReference type="InterPro" id="IPR002104">
    <property type="entry name" value="Integrase_catalytic"/>
</dbReference>
<dbReference type="PROSITE" id="PS51898">
    <property type="entry name" value="TYR_RECOMBINASE"/>
    <property type="match status" value="1"/>
</dbReference>
<dbReference type="SUPFAM" id="SSF56349">
    <property type="entry name" value="DNA breaking-rejoining enzymes"/>
    <property type="match status" value="1"/>
</dbReference>
<dbReference type="GO" id="GO:0006310">
    <property type="term" value="P:DNA recombination"/>
    <property type="evidence" value="ECO:0007669"/>
    <property type="project" value="UniProtKB-KW"/>
</dbReference>
<evidence type="ECO:0000313" key="3">
    <source>
        <dbReference type="EMBL" id="BBM84481.1"/>
    </source>
</evidence>
<accession>A0A5S9F3P6</accession>
<evidence type="ECO:0000313" key="4">
    <source>
        <dbReference type="Proteomes" id="UP000326354"/>
    </source>
</evidence>
<dbReference type="RefSeq" id="WP_151968634.1">
    <property type="nucleotide sequence ID" value="NZ_AP019860.1"/>
</dbReference>
<dbReference type="InterPro" id="IPR011010">
    <property type="entry name" value="DNA_brk_join_enz"/>
</dbReference>
<keyword evidence="1" id="KW-0233">DNA recombination</keyword>
<proteinExistence type="predicted"/>
<dbReference type="Gene3D" id="1.10.443.10">
    <property type="entry name" value="Intergrase catalytic core"/>
    <property type="match status" value="1"/>
</dbReference>
<sequence length="188" mass="21967">MEFVQPIRDKKKIDSIKKILKANSLRDYCMFVLGINSGLRISDLLNLRVENVITSKNKVKDRISIREKKTNKYKDFPIRDNARKSIEQYLQTRDYRTDEPLFVSRKKQGFLKRQRAYRIINDAAKSVGVQGKIGTHTLRKTLGYHAYQSGKDITIIQKLFNHSTPRETLDYIGITQDDVDDIYLNLNL</sequence>
<dbReference type="EMBL" id="AP019860">
    <property type="protein sequence ID" value="BBM84481.1"/>
    <property type="molecule type" value="Genomic_DNA"/>
</dbReference>
<dbReference type="AlphaFoldDB" id="A0A5S9F3P6"/>
<reference evidence="3 4" key="1">
    <citation type="submission" date="2019-08" db="EMBL/GenBank/DDBJ databases">
        <title>Complete genome sequence of Candidatus Uab amorphum.</title>
        <authorList>
            <person name="Shiratori T."/>
            <person name="Suzuki S."/>
            <person name="Kakizawa Y."/>
            <person name="Ishida K."/>
        </authorList>
    </citation>
    <scope>NUCLEOTIDE SEQUENCE [LARGE SCALE GENOMIC DNA]</scope>
    <source>
        <strain evidence="3 4">SRT547</strain>
    </source>
</reference>
<dbReference type="GO" id="GO:0015074">
    <property type="term" value="P:DNA integration"/>
    <property type="evidence" value="ECO:0007669"/>
    <property type="project" value="InterPro"/>
</dbReference>
<name>A0A5S9F3P6_UABAM</name>
<dbReference type="Proteomes" id="UP000326354">
    <property type="component" value="Chromosome"/>
</dbReference>
<dbReference type="OrthoDB" id="9801717at2"/>
<dbReference type="Pfam" id="PF00589">
    <property type="entry name" value="Phage_integrase"/>
    <property type="match status" value="1"/>
</dbReference>
<keyword evidence="4" id="KW-1185">Reference proteome</keyword>
<dbReference type="InterPro" id="IPR013762">
    <property type="entry name" value="Integrase-like_cat_sf"/>
</dbReference>
<evidence type="ECO:0000256" key="1">
    <source>
        <dbReference type="ARBA" id="ARBA00023172"/>
    </source>
</evidence>
<organism evidence="3 4">
    <name type="scientific">Uabimicrobium amorphum</name>
    <dbReference type="NCBI Taxonomy" id="2596890"/>
    <lineage>
        <taxon>Bacteria</taxon>
        <taxon>Pseudomonadati</taxon>
        <taxon>Planctomycetota</taxon>
        <taxon>Candidatus Uabimicrobiia</taxon>
        <taxon>Candidatus Uabimicrobiales</taxon>
        <taxon>Candidatus Uabimicrobiaceae</taxon>
        <taxon>Candidatus Uabimicrobium</taxon>
    </lineage>
</organism>
<dbReference type="PANTHER" id="PTHR30349:SF82">
    <property type="entry name" value="INTEGRASE_RECOMBINASE YOEC-RELATED"/>
    <property type="match status" value="1"/>
</dbReference>
<dbReference type="KEGG" id="uam:UABAM_02842"/>